<evidence type="ECO:0000256" key="5">
    <source>
        <dbReference type="ARBA" id="ARBA00016296"/>
    </source>
</evidence>
<dbReference type="EMBL" id="DNZF01000021">
    <property type="protein sequence ID" value="HBK52469.1"/>
    <property type="molecule type" value="Genomic_DNA"/>
</dbReference>
<dbReference type="InterPro" id="IPR027417">
    <property type="entry name" value="P-loop_NTPase"/>
</dbReference>
<name>A0A354YTF2_9FIRM</name>
<dbReference type="GO" id="GO:0005829">
    <property type="term" value="C:cytosol"/>
    <property type="evidence" value="ECO:0007669"/>
    <property type="project" value="TreeGrafter"/>
</dbReference>
<dbReference type="InterPro" id="IPR008145">
    <property type="entry name" value="GK/Ca_channel_bsu"/>
</dbReference>
<evidence type="ECO:0000256" key="1">
    <source>
        <dbReference type="ARBA" id="ARBA00003531"/>
    </source>
</evidence>
<dbReference type="GO" id="GO:0005524">
    <property type="term" value="F:ATP binding"/>
    <property type="evidence" value="ECO:0007669"/>
    <property type="project" value="UniProtKB-UniRule"/>
</dbReference>
<dbReference type="CDD" id="cd00071">
    <property type="entry name" value="GMPK"/>
    <property type="match status" value="1"/>
</dbReference>
<keyword evidence="8 13" id="KW-0547">Nucleotide-binding</keyword>
<dbReference type="FunFam" id="3.30.63.10:FF:000002">
    <property type="entry name" value="Guanylate kinase 1"/>
    <property type="match status" value="1"/>
</dbReference>
<dbReference type="Pfam" id="PF00625">
    <property type="entry name" value="Guanylate_kin"/>
    <property type="match status" value="1"/>
</dbReference>
<evidence type="ECO:0000256" key="11">
    <source>
        <dbReference type="ARBA" id="ARBA00030128"/>
    </source>
</evidence>
<evidence type="ECO:0000256" key="12">
    <source>
        <dbReference type="ARBA" id="ARBA00048594"/>
    </source>
</evidence>
<evidence type="ECO:0000256" key="8">
    <source>
        <dbReference type="ARBA" id="ARBA00022741"/>
    </source>
</evidence>
<accession>A0A354YTF2</accession>
<comment type="subcellular location">
    <subcellularLocation>
        <location evidence="2 13">Cytoplasm</location>
    </subcellularLocation>
</comment>
<dbReference type="PANTHER" id="PTHR23117">
    <property type="entry name" value="GUANYLATE KINASE-RELATED"/>
    <property type="match status" value="1"/>
</dbReference>
<evidence type="ECO:0000313" key="16">
    <source>
        <dbReference type="Proteomes" id="UP000263273"/>
    </source>
</evidence>
<gene>
    <name evidence="13" type="primary">gmk</name>
    <name evidence="15" type="ORF">DDZ44_00835</name>
</gene>
<keyword evidence="10 13" id="KW-0067">ATP-binding</keyword>
<dbReference type="AlphaFoldDB" id="A0A354YTF2"/>
<protein>
    <recommendedName>
        <fullName evidence="5 13">Guanylate kinase</fullName>
        <ecNumber evidence="4 13">2.7.4.8</ecNumber>
    </recommendedName>
    <alternativeName>
        <fullName evidence="11 13">GMP kinase</fullName>
    </alternativeName>
</protein>
<feature type="binding site" evidence="13">
    <location>
        <begin position="12"/>
        <end position="19"/>
    </location>
    <ligand>
        <name>ATP</name>
        <dbReference type="ChEBI" id="CHEBI:30616"/>
    </ligand>
</feature>
<dbReference type="PROSITE" id="PS00856">
    <property type="entry name" value="GUANYLATE_KINASE_1"/>
    <property type="match status" value="1"/>
</dbReference>
<dbReference type="InterPro" id="IPR020590">
    <property type="entry name" value="Guanylate_kinase_CS"/>
</dbReference>
<evidence type="ECO:0000256" key="13">
    <source>
        <dbReference type="HAMAP-Rule" id="MF_00328"/>
    </source>
</evidence>
<keyword evidence="6 13" id="KW-0963">Cytoplasm</keyword>
<dbReference type="STRING" id="378794.GCA_001570625_02704"/>
<evidence type="ECO:0000256" key="4">
    <source>
        <dbReference type="ARBA" id="ARBA00012961"/>
    </source>
</evidence>
<dbReference type="GO" id="GO:0004385">
    <property type="term" value="F:GMP kinase activity"/>
    <property type="evidence" value="ECO:0007669"/>
    <property type="project" value="UniProtKB-UniRule"/>
</dbReference>
<comment type="catalytic activity">
    <reaction evidence="12 13">
        <text>GMP + ATP = GDP + ADP</text>
        <dbReference type="Rhea" id="RHEA:20780"/>
        <dbReference type="ChEBI" id="CHEBI:30616"/>
        <dbReference type="ChEBI" id="CHEBI:58115"/>
        <dbReference type="ChEBI" id="CHEBI:58189"/>
        <dbReference type="ChEBI" id="CHEBI:456216"/>
        <dbReference type="EC" id="2.7.4.8"/>
    </reaction>
</comment>
<keyword evidence="9 13" id="KW-0418">Kinase</keyword>
<organism evidence="15 16">
    <name type="scientific">Syntrophomonas wolfei</name>
    <dbReference type="NCBI Taxonomy" id="863"/>
    <lineage>
        <taxon>Bacteria</taxon>
        <taxon>Bacillati</taxon>
        <taxon>Bacillota</taxon>
        <taxon>Clostridia</taxon>
        <taxon>Eubacteriales</taxon>
        <taxon>Syntrophomonadaceae</taxon>
        <taxon>Syntrophomonas</taxon>
    </lineage>
</organism>
<proteinExistence type="inferred from homology"/>
<comment type="caution">
    <text evidence="15">The sequence shown here is derived from an EMBL/GenBank/DDBJ whole genome shotgun (WGS) entry which is preliminary data.</text>
</comment>
<dbReference type="RefSeq" id="WP_061215109.1">
    <property type="nucleotide sequence ID" value="NZ_DCDX01000147.1"/>
</dbReference>
<reference evidence="15 16" key="1">
    <citation type="journal article" date="2018" name="Nat. Biotechnol.">
        <title>A standardized bacterial taxonomy based on genome phylogeny substantially revises the tree of life.</title>
        <authorList>
            <person name="Parks D.H."/>
            <person name="Chuvochina M."/>
            <person name="Waite D.W."/>
            <person name="Rinke C."/>
            <person name="Skarshewski A."/>
            <person name="Chaumeil P.A."/>
            <person name="Hugenholtz P."/>
        </authorList>
    </citation>
    <scope>NUCLEOTIDE SEQUENCE [LARGE SCALE GENOMIC DNA]</scope>
    <source>
        <strain evidence="15">UBA10948</strain>
    </source>
</reference>
<evidence type="ECO:0000259" key="14">
    <source>
        <dbReference type="PROSITE" id="PS50052"/>
    </source>
</evidence>
<feature type="domain" description="Guanylate kinase-like" evidence="14">
    <location>
        <begin position="5"/>
        <end position="183"/>
    </location>
</feature>
<evidence type="ECO:0000313" key="15">
    <source>
        <dbReference type="EMBL" id="HBK52469.1"/>
    </source>
</evidence>
<dbReference type="PROSITE" id="PS50052">
    <property type="entry name" value="GUANYLATE_KINASE_2"/>
    <property type="match status" value="1"/>
</dbReference>
<dbReference type="Gene3D" id="3.30.63.10">
    <property type="entry name" value="Guanylate Kinase phosphate binding domain"/>
    <property type="match status" value="1"/>
</dbReference>
<evidence type="ECO:0000256" key="3">
    <source>
        <dbReference type="ARBA" id="ARBA00005790"/>
    </source>
</evidence>
<dbReference type="EC" id="2.7.4.8" evidence="4 13"/>
<dbReference type="NCBIfam" id="TIGR03263">
    <property type="entry name" value="guanyl_kin"/>
    <property type="match status" value="1"/>
</dbReference>
<dbReference type="HAMAP" id="MF_00328">
    <property type="entry name" value="Guanylate_kinase"/>
    <property type="match status" value="1"/>
</dbReference>
<comment type="function">
    <text evidence="1 13">Essential for recycling GMP and indirectly, cGMP.</text>
</comment>
<keyword evidence="7 13" id="KW-0808">Transferase</keyword>
<dbReference type="Gene3D" id="3.40.50.300">
    <property type="entry name" value="P-loop containing nucleotide triphosphate hydrolases"/>
    <property type="match status" value="1"/>
</dbReference>
<evidence type="ECO:0000256" key="7">
    <source>
        <dbReference type="ARBA" id="ARBA00022679"/>
    </source>
</evidence>
<dbReference type="FunFam" id="3.40.50.300:FF:000855">
    <property type="entry name" value="Guanylate kinase"/>
    <property type="match status" value="1"/>
</dbReference>
<dbReference type="SMART" id="SM00072">
    <property type="entry name" value="GuKc"/>
    <property type="match status" value="1"/>
</dbReference>
<dbReference type="InterPro" id="IPR017665">
    <property type="entry name" value="Guanylate_kinase"/>
</dbReference>
<dbReference type="SUPFAM" id="SSF52540">
    <property type="entry name" value="P-loop containing nucleoside triphosphate hydrolases"/>
    <property type="match status" value="1"/>
</dbReference>
<sequence>MNRKGILFVISGPSGVGKGTLKKALLNQTRDLNLSISATTRAARPGEVHGQHYFFVDQVRFREMIEEDAFLEWAQVYSNLYGTPREFVLNHLQQGRDVLLEIDIQGALQVKEKMPSGVFIFIYPPNLKELAFRLVSRGQDSKDSIEARLAACENELKHIDYYDYLVVNDKIDRALQKITAIIIAERCKIKNLNMR</sequence>
<comment type="similarity">
    <text evidence="3 13">Belongs to the guanylate kinase family.</text>
</comment>
<dbReference type="InterPro" id="IPR008144">
    <property type="entry name" value="Guanylate_kin-like_dom"/>
</dbReference>
<evidence type="ECO:0000256" key="9">
    <source>
        <dbReference type="ARBA" id="ARBA00022777"/>
    </source>
</evidence>
<dbReference type="PANTHER" id="PTHR23117:SF13">
    <property type="entry name" value="GUANYLATE KINASE"/>
    <property type="match status" value="1"/>
</dbReference>
<evidence type="ECO:0000256" key="10">
    <source>
        <dbReference type="ARBA" id="ARBA00022840"/>
    </source>
</evidence>
<dbReference type="Proteomes" id="UP000263273">
    <property type="component" value="Unassembled WGS sequence"/>
</dbReference>
<evidence type="ECO:0000256" key="6">
    <source>
        <dbReference type="ARBA" id="ARBA00022490"/>
    </source>
</evidence>
<evidence type="ECO:0000256" key="2">
    <source>
        <dbReference type="ARBA" id="ARBA00004496"/>
    </source>
</evidence>